<dbReference type="Proteomes" id="UP000297396">
    <property type="component" value="Unassembled WGS sequence"/>
</dbReference>
<dbReference type="GO" id="GO:0003676">
    <property type="term" value="F:nucleic acid binding"/>
    <property type="evidence" value="ECO:0007669"/>
    <property type="project" value="InterPro"/>
</dbReference>
<accession>A0A0J5S4X1</accession>
<reference evidence="4 6" key="2">
    <citation type="submission" date="2019-03" db="EMBL/GenBank/DDBJ databases">
        <title>Diversity of the mouse oral microbiome.</title>
        <authorList>
            <person name="Joseph S."/>
            <person name="Aduse-Opoku J."/>
            <person name="Curtis M."/>
            <person name="Wade W."/>
            <person name="Hashim A."/>
        </authorList>
    </citation>
    <scope>NUCLEOTIDE SEQUENCE [LARGE SCALE GENOMIC DNA]</scope>
    <source>
        <strain evidence="4 6">WT12</strain>
    </source>
</reference>
<protein>
    <recommendedName>
        <fullName evidence="2">UPF0102 protein E4T80_01195</fullName>
    </recommendedName>
</protein>
<dbReference type="NCBIfam" id="TIGR00252">
    <property type="entry name" value="YraN family protein"/>
    <property type="match status" value="1"/>
</dbReference>
<dbReference type="STRING" id="67855.RO21_03855"/>
<evidence type="ECO:0000313" key="6">
    <source>
        <dbReference type="Proteomes" id="UP000297396"/>
    </source>
</evidence>
<proteinExistence type="inferred from homology"/>
<comment type="caution">
    <text evidence="3">The sequence shown here is derived from an EMBL/GenBank/DDBJ whole genome shotgun (WGS) entry which is preliminary data.</text>
</comment>
<dbReference type="CDD" id="cd20736">
    <property type="entry name" value="PoNe_Nuclease"/>
    <property type="match status" value="1"/>
</dbReference>
<dbReference type="Proteomes" id="UP000036270">
    <property type="component" value="Unassembled WGS sequence"/>
</dbReference>
<dbReference type="RefSeq" id="WP_047976479.1">
    <property type="nucleotide sequence ID" value="NZ_JADGLC010000002.1"/>
</dbReference>
<dbReference type="PANTHER" id="PTHR34039:SF1">
    <property type="entry name" value="UPF0102 PROTEIN YRAN"/>
    <property type="match status" value="1"/>
</dbReference>
<evidence type="ECO:0000313" key="3">
    <source>
        <dbReference type="EMBL" id="KMK51852.1"/>
    </source>
</evidence>
<evidence type="ECO:0000256" key="2">
    <source>
        <dbReference type="HAMAP-Rule" id="MF_00048"/>
    </source>
</evidence>
<dbReference type="Gene3D" id="3.40.1350.10">
    <property type="match status" value="1"/>
</dbReference>
<evidence type="ECO:0000256" key="1">
    <source>
        <dbReference type="ARBA" id="ARBA00006738"/>
    </source>
</evidence>
<keyword evidence="5" id="KW-1185">Reference proteome</keyword>
<dbReference type="InterPro" id="IPR011856">
    <property type="entry name" value="tRNA_endonuc-like_dom_sf"/>
</dbReference>
<name>A0A0J5S4X1_9PAST</name>
<evidence type="ECO:0000313" key="4">
    <source>
        <dbReference type="EMBL" id="TFV13150.1"/>
    </source>
</evidence>
<sequence>MRSQGAVFEQKARAFLETKGLSYVAQNQAFKCGELDLVMQEGKTLVFVEVRQRKNTQFGSALESINAAKQQKWLKAANLWLYERGQSLDTADCRFDVVVFEGNQPPLWIKNFLG</sequence>
<comment type="similarity">
    <text evidence="1 2">Belongs to the UPF0102 family.</text>
</comment>
<dbReference type="PANTHER" id="PTHR34039">
    <property type="entry name" value="UPF0102 PROTEIN YRAN"/>
    <property type="match status" value="1"/>
</dbReference>
<dbReference type="AlphaFoldDB" id="A0A0J5S4X1"/>
<dbReference type="HAMAP" id="MF_00048">
    <property type="entry name" value="UPF0102"/>
    <property type="match status" value="1"/>
</dbReference>
<dbReference type="InterPro" id="IPR003509">
    <property type="entry name" value="UPF0102_YraN-like"/>
</dbReference>
<dbReference type="OrthoDB" id="9794876at2"/>
<evidence type="ECO:0000313" key="5">
    <source>
        <dbReference type="Proteomes" id="UP000036270"/>
    </source>
</evidence>
<reference evidence="3 5" key="1">
    <citation type="submission" date="2014-12" db="EMBL/GenBank/DDBJ databases">
        <title>Reclassification of Actinobacillus muris as Muribacter muris.</title>
        <authorList>
            <person name="Christensen H."/>
            <person name="Nicklas W."/>
            <person name="Bisgaard M."/>
        </authorList>
    </citation>
    <scope>NUCLEOTIDE SEQUENCE [LARGE SCALE GENOMIC DNA]</scope>
    <source>
        <strain evidence="3 5">Ackerman80-443D</strain>
    </source>
</reference>
<dbReference type="EMBL" id="SPPA01000002">
    <property type="protein sequence ID" value="TFV13150.1"/>
    <property type="molecule type" value="Genomic_DNA"/>
</dbReference>
<dbReference type="NCBIfam" id="NF009150">
    <property type="entry name" value="PRK12497.1-3"/>
    <property type="match status" value="1"/>
</dbReference>
<gene>
    <name evidence="4" type="ORF">E4T80_01195</name>
    <name evidence="3" type="ORF">RO21_03855</name>
</gene>
<dbReference type="InterPro" id="IPR011335">
    <property type="entry name" value="Restrct_endonuc-II-like"/>
</dbReference>
<dbReference type="SUPFAM" id="SSF52980">
    <property type="entry name" value="Restriction endonuclease-like"/>
    <property type="match status" value="1"/>
</dbReference>
<dbReference type="EMBL" id="JWIZ01000022">
    <property type="protein sequence ID" value="KMK51852.1"/>
    <property type="molecule type" value="Genomic_DNA"/>
</dbReference>
<dbReference type="PATRIC" id="fig|67855.3.peg.629"/>
<organism evidence="3 5">
    <name type="scientific">Muribacter muris</name>
    <dbReference type="NCBI Taxonomy" id="67855"/>
    <lineage>
        <taxon>Bacteria</taxon>
        <taxon>Pseudomonadati</taxon>
        <taxon>Pseudomonadota</taxon>
        <taxon>Gammaproteobacteria</taxon>
        <taxon>Pasteurellales</taxon>
        <taxon>Pasteurellaceae</taxon>
        <taxon>Muribacter</taxon>
    </lineage>
</organism>
<dbReference type="Pfam" id="PF02021">
    <property type="entry name" value="UPF0102"/>
    <property type="match status" value="1"/>
</dbReference>